<reference evidence="2 3" key="1">
    <citation type="submission" date="2019-08" db="EMBL/GenBank/DDBJ databases">
        <title>Deep-cultivation of Planctomycetes and their phenomic and genomic characterization uncovers novel biology.</title>
        <authorList>
            <person name="Wiegand S."/>
            <person name="Jogler M."/>
            <person name="Boedeker C."/>
            <person name="Pinto D."/>
            <person name="Vollmers J."/>
            <person name="Rivas-Marin E."/>
            <person name="Kohn T."/>
            <person name="Peeters S.H."/>
            <person name="Heuer A."/>
            <person name="Rast P."/>
            <person name="Oberbeckmann S."/>
            <person name="Bunk B."/>
            <person name="Jeske O."/>
            <person name="Meyerdierks A."/>
            <person name="Storesund J.E."/>
            <person name="Kallscheuer N."/>
            <person name="Luecker S."/>
            <person name="Lage O.M."/>
            <person name="Pohl T."/>
            <person name="Merkel B.J."/>
            <person name="Hornburger P."/>
            <person name="Mueller R.-W."/>
            <person name="Bruemmer F."/>
            <person name="Labrenz M."/>
            <person name="Spormann A.M."/>
            <person name="Op den Camp H."/>
            <person name="Overmann J."/>
            <person name="Amann R."/>
            <person name="Jetten M.S.M."/>
            <person name="Mascher T."/>
            <person name="Medema M.H."/>
            <person name="Devos D.P."/>
            <person name="Kaster A.-K."/>
            <person name="Ovreas L."/>
            <person name="Rohde M."/>
            <person name="Galperin M.Y."/>
            <person name="Jogler C."/>
        </authorList>
    </citation>
    <scope>NUCLEOTIDE SEQUENCE [LARGE SCALE GENOMIC DNA]</scope>
    <source>
        <strain evidence="2 3">OJF2</strain>
    </source>
</reference>
<protein>
    <submittedName>
        <fullName evidence="2">ECF sigma factor</fullName>
    </submittedName>
</protein>
<evidence type="ECO:0000259" key="1">
    <source>
        <dbReference type="Pfam" id="PF07638"/>
    </source>
</evidence>
<organism evidence="2 3">
    <name type="scientific">Aquisphaera giovannonii</name>
    <dbReference type="NCBI Taxonomy" id="406548"/>
    <lineage>
        <taxon>Bacteria</taxon>
        <taxon>Pseudomonadati</taxon>
        <taxon>Planctomycetota</taxon>
        <taxon>Planctomycetia</taxon>
        <taxon>Isosphaerales</taxon>
        <taxon>Isosphaeraceae</taxon>
        <taxon>Aquisphaera</taxon>
    </lineage>
</organism>
<dbReference type="KEGG" id="agv:OJF2_34180"/>
<proteinExistence type="predicted"/>
<dbReference type="GO" id="GO:0006352">
    <property type="term" value="P:DNA-templated transcription initiation"/>
    <property type="evidence" value="ECO:0007669"/>
    <property type="project" value="InterPro"/>
</dbReference>
<name>A0A5B9W2P1_9BACT</name>
<dbReference type="InterPro" id="IPR036388">
    <property type="entry name" value="WH-like_DNA-bd_sf"/>
</dbReference>
<dbReference type="GO" id="GO:0003700">
    <property type="term" value="F:DNA-binding transcription factor activity"/>
    <property type="evidence" value="ECO:0007669"/>
    <property type="project" value="InterPro"/>
</dbReference>
<dbReference type="EMBL" id="CP042997">
    <property type="protein sequence ID" value="QEH34873.1"/>
    <property type="molecule type" value="Genomic_DNA"/>
</dbReference>
<dbReference type="OrthoDB" id="291381at2"/>
<dbReference type="SUPFAM" id="SSF88659">
    <property type="entry name" value="Sigma3 and sigma4 domains of RNA polymerase sigma factors"/>
    <property type="match status" value="1"/>
</dbReference>
<dbReference type="AlphaFoldDB" id="A0A5B9W2P1"/>
<dbReference type="InterPro" id="IPR053812">
    <property type="entry name" value="HTH_Sigma70_ECF-like"/>
</dbReference>
<dbReference type="SUPFAM" id="SSF88946">
    <property type="entry name" value="Sigma2 domain of RNA polymerase sigma factors"/>
    <property type="match status" value="1"/>
</dbReference>
<evidence type="ECO:0000313" key="3">
    <source>
        <dbReference type="Proteomes" id="UP000324233"/>
    </source>
</evidence>
<keyword evidence="3" id="KW-1185">Reference proteome</keyword>
<dbReference type="Pfam" id="PF07638">
    <property type="entry name" value="Sigma70_ECF"/>
    <property type="match status" value="1"/>
</dbReference>
<dbReference type="Gene3D" id="1.10.1740.10">
    <property type="match status" value="1"/>
</dbReference>
<gene>
    <name evidence="2" type="ORF">OJF2_34180</name>
</gene>
<sequence length="200" mass="22429">MNNLSPVRMWVSQLREGDPGAAQELWNTYFLRMVGVARGKLGGLPGRMADEEDVALSAFKSFCRGTRDGRFPQLVEAEDPWPLLLALTKHKAVDLVRHESRAKRGGAWPSSPEDVAAAEDACLSQVPGNEPDPHEMLQVAEACQSLLDRLSDTILRAIAEWRLEGFTTEEIARKLGFTPRTIERKLQLIRRLWKDGEAPR</sequence>
<accession>A0A5B9W2P1</accession>
<dbReference type="RefSeq" id="WP_148594741.1">
    <property type="nucleotide sequence ID" value="NZ_CP042997.1"/>
</dbReference>
<dbReference type="Gene3D" id="1.10.10.10">
    <property type="entry name" value="Winged helix-like DNA-binding domain superfamily/Winged helix DNA-binding domain"/>
    <property type="match status" value="1"/>
</dbReference>
<feature type="domain" description="RNA polymerase sigma-70 ECF-like HTH" evidence="1">
    <location>
        <begin position="7"/>
        <end position="193"/>
    </location>
</feature>
<dbReference type="InterPro" id="IPR013324">
    <property type="entry name" value="RNA_pol_sigma_r3/r4-like"/>
</dbReference>
<evidence type="ECO:0000313" key="2">
    <source>
        <dbReference type="EMBL" id="QEH34873.1"/>
    </source>
</evidence>
<dbReference type="InterPro" id="IPR013325">
    <property type="entry name" value="RNA_pol_sigma_r2"/>
</dbReference>
<dbReference type="Proteomes" id="UP000324233">
    <property type="component" value="Chromosome"/>
</dbReference>